<feature type="compositionally biased region" description="Polar residues" evidence="1">
    <location>
        <begin position="210"/>
        <end position="219"/>
    </location>
</feature>
<dbReference type="Proteomes" id="UP000244855">
    <property type="component" value="Unassembled WGS sequence"/>
</dbReference>
<feature type="region of interest" description="Disordered" evidence="1">
    <location>
        <begin position="241"/>
        <end position="294"/>
    </location>
</feature>
<accession>A0A2V1DPM5</accession>
<feature type="region of interest" description="Disordered" evidence="1">
    <location>
        <begin position="1"/>
        <end position="70"/>
    </location>
</feature>
<sequence length="294" mass="33438">MALAYFCERNSQSGLGYGSPSSAAPNAFGQSYDQPYYPQAPTPPTSGRSKTHSKPYNPREHVPKDSKQQHFRQTKFLAAVGGALAGGVGGRALGRDKYGTLAGAAAGAFSGPVIMDKFMERKKNKNSDEVALYDGNRPRSHSQKLLEDNVDYYASRSDGEYDRRRRHNQARSRDYRDDYDDYDYDHNRRGRSHRPDRGYSNYDDGRKSRGYSTSPTRSKTGYGLRARSKSIVDRFRAKITGGAVTDGESKYKAHDRRSTRDRSHSRSRRDSYNDYYTDSEEDAQSRRGDRRSWR</sequence>
<evidence type="ECO:0000256" key="1">
    <source>
        <dbReference type="SAM" id="MobiDB-lite"/>
    </source>
</evidence>
<dbReference type="EMBL" id="KZ805380">
    <property type="protein sequence ID" value="PVI00031.1"/>
    <property type="molecule type" value="Genomic_DNA"/>
</dbReference>
<feature type="compositionally biased region" description="Basic and acidic residues" evidence="1">
    <location>
        <begin position="247"/>
        <end position="272"/>
    </location>
</feature>
<feature type="region of interest" description="Disordered" evidence="1">
    <location>
        <begin position="124"/>
        <end position="143"/>
    </location>
</feature>
<name>A0A2V1DPM5_9PLEO</name>
<evidence type="ECO:0000313" key="3">
    <source>
        <dbReference type="Proteomes" id="UP000244855"/>
    </source>
</evidence>
<reference evidence="2 3" key="1">
    <citation type="journal article" date="2018" name="Sci. Rep.">
        <title>Comparative genomics provides insights into the lifestyle and reveals functional heterogeneity of dark septate endophytic fungi.</title>
        <authorList>
            <person name="Knapp D.G."/>
            <person name="Nemeth J.B."/>
            <person name="Barry K."/>
            <person name="Hainaut M."/>
            <person name="Henrissat B."/>
            <person name="Johnson J."/>
            <person name="Kuo A."/>
            <person name="Lim J.H.P."/>
            <person name="Lipzen A."/>
            <person name="Nolan M."/>
            <person name="Ohm R.A."/>
            <person name="Tamas L."/>
            <person name="Grigoriev I.V."/>
            <person name="Spatafora J.W."/>
            <person name="Nagy L.G."/>
            <person name="Kovacs G.M."/>
        </authorList>
    </citation>
    <scope>NUCLEOTIDE SEQUENCE [LARGE SCALE GENOMIC DNA]</scope>
    <source>
        <strain evidence="2 3">DSE2036</strain>
    </source>
</reference>
<protein>
    <recommendedName>
        <fullName evidence="4">Glycine zipper 2TM domain-containing protein</fullName>
    </recommendedName>
</protein>
<feature type="compositionally biased region" description="Polar residues" evidence="1">
    <location>
        <begin position="9"/>
        <end position="33"/>
    </location>
</feature>
<gene>
    <name evidence="2" type="ORF">DM02DRAFT_411464</name>
</gene>
<evidence type="ECO:0008006" key="4">
    <source>
        <dbReference type="Google" id="ProtNLM"/>
    </source>
</evidence>
<feature type="compositionally biased region" description="Basic and acidic residues" evidence="1">
    <location>
        <begin position="193"/>
        <end position="207"/>
    </location>
</feature>
<proteinExistence type="predicted"/>
<feature type="region of interest" description="Disordered" evidence="1">
    <location>
        <begin position="159"/>
        <end position="225"/>
    </location>
</feature>
<dbReference type="AlphaFoldDB" id="A0A2V1DPM5"/>
<evidence type="ECO:0000313" key="2">
    <source>
        <dbReference type="EMBL" id="PVI00031.1"/>
    </source>
</evidence>
<feature type="compositionally biased region" description="Basic and acidic residues" evidence="1">
    <location>
        <begin position="283"/>
        <end position="294"/>
    </location>
</feature>
<keyword evidence="3" id="KW-1185">Reference proteome</keyword>
<feature type="compositionally biased region" description="Basic and acidic residues" evidence="1">
    <location>
        <begin position="57"/>
        <end position="68"/>
    </location>
</feature>
<organism evidence="2 3">
    <name type="scientific">Periconia macrospinosa</name>
    <dbReference type="NCBI Taxonomy" id="97972"/>
    <lineage>
        <taxon>Eukaryota</taxon>
        <taxon>Fungi</taxon>
        <taxon>Dikarya</taxon>
        <taxon>Ascomycota</taxon>
        <taxon>Pezizomycotina</taxon>
        <taxon>Dothideomycetes</taxon>
        <taxon>Pleosporomycetidae</taxon>
        <taxon>Pleosporales</taxon>
        <taxon>Massarineae</taxon>
        <taxon>Periconiaceae</taxon>
        <taxon>Periconia</taxon>
    </lineage>
</organism>